<dbReference type="PROSITE" id="PS50297">
    <property type="entry name" value="ANK_REP_REGION"/>
    <property type="match status" value="4"/>
</dbReference>
<evidence type="ECO:0008006" key="7">
    <source>
        <dbReference type="Google" id="ProtNLM"/>
    </source>
</evidence>
<dbReference type="InterPro" id="IPR036770">
    <property type="entry name" value="Ankyrin_rpt-contain_sf"/>
</dbReference>
<gene>
    <name evidence="5" type="ORF">GCM10011340_36260</name>
</gene>
<dbReference type="SMART" id="SM00248">
    <property type="entry name" value="ANK"/>
    <property type="match status" value="7"/>
</dbReference>
<dbReference type="PANTHER" id="PTHR24198">
    <property type="entry name" value="ANKYRIN REPEAT AND PROTEIN KINASE DOMAIN-CONTAINING PROTEIN"/>
    <property type="match status" value="1"/>
</dbReference>
<feature type="repeat" description="ANK" evidence="3">
    <location>
        <begin position="93"/>
        <end position="125"/>
    </location>
</feature>
<sequence length="495" mass="54106">MWLKTSLCLLICILGIRPASAQTNSTDSLLSLAVQNNDYNRAKELLLAGANPNTLIDNGLKPSVLMYASAFADGKVMDLLLDAGAELNSLDANGDPALNWAAYYGHAAHMKKLIAAGADLSIHSKHGNALDVAYRLWHADSVIQVFKGTTLDSGTPRPLEQLIRAVRSRQSHWLKKELPKSIYINRLDGLGQGPLHHAVRINAPEIVALLLANGAQPNLLNRVGQSPLAIAARYGYLPLVTQLLEAGANPNLAGESYGLTPLIGAVVGGHLDVIKALIEAGADLDHRDVINQSTALHWAIFYENTKAARLLLDKGASYTIACFDGSETAYTLALGYGNEELKSYIEQIRSTKNQLIGSWKLSQIDYIYSDTTYTFQGQEGSLLVGRNRYSIVYTPTAKARKAFSALSAPSDKETITAFRNIVFNSGPYSLMDEHVFLAVPDIAKVPGFEGGRQYYAFTITQDTLSLKLYDETYPNGQKPEWHGQLEVLLTFKKEK</sequence>
<evidence type="ECO:0000256" key="4">
    <source>
        <dbReference type="SAM" id="SignalP"/>
    </source>
</evidence>
<feature type="chain" id="PRO_5046578317" description="Lipocalin-like domain-containing protein" evidence="4">
    <location>
        <begin position="22"/>
        <end position="495"/>
    </location>
</feature>
<feature type="repeat" description="ANK" evidence="3">
    <location>
        <begin position="291"/>
        <end position="317"/>
    </location>
</feature>
<comment type="caution">
    <text evidence="5">The sequence shown here is derived from an EMBL/GenBank/DDBJ whole genome shotgun (WGS) entry which is preliminary data.</text>
</comment>
<dbReference type="SUPFAM" id="SSF48403">
    <property type="entry name" value="Ankyrin repeat"/>
    <property type="match status" value="1"/>
</dbReference>
<keyword evidence="2 3" id="KW-0040">ANK repeat</keyword>
<feature type="repeat" description="ANK" evidence="3">
    <location>
        <begin position="257"/>
        <end position="289"/>
    </location>
</feature>
<evidence type="ECO:0000313" key="5">
    <source>
        <dbReference type="EMBL" id="GHE76121.1"/>
    </source>
</evidence>
<dbReference type="PANTHER" id="PTHR24198:SF165">
    <property type="entry name" value="ANKYRIN REPEAT-CONTAINING PROTEIN-RELATED"/>
    <property type="match status" value="1"/>
</dbReference>
<evidence type="ECO:0000256" key="3">
    <source>
        <dbReference type="PROSITE-ProRule" id="PRU00023"/>
    </source>
</evidence>
<dbReference type="Pfam" id="PF12796">
    <property type="entry name" value="Ank_2"/>
    <property type="match status" value="3"/>
</dbReference>
<reference evidence="6" key="1">
    <citation type="journal article" date="2019" name="Int. J. Syst. Evol. Microbiol.">
        <title>The Global Catalogue of Microorganisms (GCM) 10K type strain sequencing project: providing services to taxonomists for standard genome sequencing and annotation.</title>
        <authorList>
            <consortium name="The Broad Institute Genomics Platform"/>
            <consortium name="The Broad Institute Genome Sequencing Center for Infectious Disease"/>
            <person name="Wu L."/>
            <person name="Ma J."/>
        </authorList>
    </citation>
    <scope>NUCLEOTIDE SEQUENCE [LARGE SCALE GENOMIC DNA]</scope>
    <source>
        <strain evidence="6">CGMCC 1.15111</strain>
    </source>
</reference>
<keyword evidence="4" id="KW-0732">Signal</keyword>
<dbReference type="Proteomes" id="UP000658258">
    <property type="component" value="Unassembled WGS sequence"/>
</dbReference>
<dbReference type="RefSeq" id="WP_189631736.1">
    <property type="nucleotide sequence ID" value="NZ_BNAG01000007.1"/>
</dbReference>
<dbReference type="InterPro" id="IPR002110">
    <property type="entry name" value="Ankyrin_rpt"/>
</dbReference>
<feature type="repeat" description="ANK" evidence="3">
    <location>
        <begin position="223"/>
        <end position="255"/>
    </location>
</feature>
<evidence type="ECO:0000256" key="2">
    <source>
        <dbReference type="ARBA" id="ARBA00023043"/>
    </source>
</evidence>
<proteinExistence type="predicted"/>
<organism evidence="5 6">
    <name type="scientific">Roseivirga thermotolerans</name>
    <dbReference type="NCBI Taxonomy" id="1758176"/>
    <lineage>
        <taxon>Bacteria</taxon>
        <taxon>Pseudomonadati</taxon>
        <taxon>Bacteroidota</taxon>
        <taxon>Cytophagia</taxon>
        <taxon>Cytophagales</taxon>
        <taxon>Roseivirgaceae</taxon>
        <taxon>Roseivirga</taxon>
    </lineage>
</organism>
<protein>
    <recommendedName>
        <fullName evidence="7">Lipocalin-like domain-containing protein</fullName>
    </recommendedName>
</protein>
<keyword evidence="6" id="KW-1185">Reference proteome</keyword>
<keyword evidence="1" id="KW-0677">Repeat</keyword>
<name>A0ABQ3IF20_9BACT</name>
<dbReference type="Gene3D" id="1.25.40.20">
    <property type="entry name" value="Ankyrin repeat-containing domain"/>
    <property type="match status" value="2"/>
</dbReference>
<evidence type="ECO:0000256" key="1">
    <source>
        <dbReference type="ARBA" id="ARBA00022737"/>
    </source>
</evidence>
<dbReference type="PROSITE" id="PS50088">
    <property type="entry name" value="ANK_REPEAT"/>
    <property type="match status" value="5"/>
</dbReference>
<accession>A0ABQ3IF20</accession>
<feature type="signal peptide" evidence="4">
    <location>
        <begin position="1"/>
        <end position="21"/>
    </location>
</feature>
<dbReference type="EMBL" id="BNAG01000007">
    <property type="protein sequence ID" value="GHE76121.1"/>
    <property type="molecule type" value="Genomic_DNA"/>
</dbReference>
<feature type="repeat" description="ANK" evidence="3">
    <location>
        <begin position="190"/>
        <end position="222"/>
    </location>
</feature>
<evidence type="ECO:0000313" key="6">
    <source>
        <dbReference type="Proteomes" id="UP000658258"/>
    </source>
</evidence>